<comment type="similarity">
    <text evidence="1">Belongs to the Gfo/Idh/MocA family.</text>
</comment>
<dbReference type="Pfam" id="PF01408">
    <property type="entry name" value="GFO_IDH_MocA"/>
    <property type="match status" value="1"/>
</dbReference>
<dbReference type="InterPro" id="IPR055170">
    <property type="entry name" value="GFO_IDH_MocA-like_dom"/>
</dbReference>
<evidence type="ECO:0000259" key="4">
    <source>
        <dbReference type="Pfam" id="PF22725"/>
    </source>
</evidence>
<reference evidence="5 6" key="1">
    <citation type="journal article" date="2013" name="ISME J.">
        <title>Comparative genomics of pathogenic lineages of Vibrio nigripulchritudo identifies virulence-associated traits.</title>
        <authorList>
            <person name="Goudenege D."/>
            <person name="Labreuche Y."/>
            <person name="Krin E."/>
            <person name="Ansquer D."/>
            <person name="Mangenot S."/>
            <person name="Calteau A."/>
            <person name="Medigue C."/>
            <person name="Mazel D."/>
            <person name="Polz M.F."/>
            <person name="Le Roux F."/>
        </authorList>
    </citation>
    <scope>NUCLEOTIDE SEQUENCE [LARGE SCALE GENOMIC DNA]</scope>
    <source>
        <strain evidence="5 6">SOn1</strain>
    </source>
</reference>
<dbReference type="Pfam" id="PF22725">
    <property type="entry name" value="GFO_IDH_MocA_C3"/>
    <property type="match status" value="1"/>
</dbReference>
<dbReference type="PANTHER" id="PTHR42840:SF3">
    <property type="entry name" value="BINDING ROSSMANN FOLD OXIDOREDUCTASE, PUTATIVE (AFU_ORTHOLOGUE AFUA_2G10240)-RELATED"/>
    <property type="match status" value="1"/>
</dbReference>
<evidence type="ECO:0000313" key="6">
    <source>
        <dbReference type="Proteomes" id="UP000018211"/>
    </source>
</evidence>
<evidence type="ECO:0000313" key="5">
    <source>
        <dbReference type="EMBL" id="CCO47875.1"/>
    </source>
</evidence>
<keyword evidence="2 5" id="KW-0560">Oxidoreductase</keyword>
<dbReference type="AlphaFoldDB" id="A0AAV2VT82"/>
<dbReference type="SUPFAM" id="SSF51735">
    <property type="entry name" value="NAD(P)-binding Rossmann-fold domains"/>
    <property type="match status" value="1"/>
</dbReference>
<dbReference type="Proteomes" id="UP000018211">
    <property type="component" value="Unassembled WGS sequence"/>
</dbReference>
<protein>
    <submittedName>
        <fullName evidence="5">Inositol 2-dehydrogenase</fullName>
        <ecNumber evidence="5">1.1.1.18</ecNumber>
    </submittedName>
</protein>
<gene>
    <name evidence="5" type="ORF">VIBNISOn1_410027</name>
</gene>
<proteinExistence type="inferred from homology"/>
<name>A0AAV2VT82_9VIBR</name>
<evidence type="ECO:0000256" key="1">
    <source>
        <dbReference type="ARBA" id="ARBA00010928"/>
    </source>
</evidence>
<dbReference type="GO" id="GO:0050112">
    <property type="term" value="F:inositol 2-dehydrogenase (NAD+) activity"/>
    <property type="evidence" value="ECO:0007669"/>
    <property type="project" value="UniProtKB-EC"/>
</dbReference>
<dbReference type="InterPro" id="IPR000683">
    <property type="entry name" value="Gfo/Idh/MocA-like_OxRdtase_N"/>
</dbReference>
<dbReference type="Gene3D" id="3.40.50.720">
    <property type="entry name" value="NAD(P)-binding Rossmann-like Domain"/>
    <property type="match status" value="1"/>
</dbReference>
<accession>A0AAV2VT82</accession>
<dbReference type="GO" id="GO:0000166">
    <property type="term" value="F:nucleotide binding"/>
    <property type="evidence" value="ECO:0007669"/>
    <property type="project" value="InterPro"/>
</dbReference>
<feature type="domain" description="GFO/IDH/MocA-like oxidoreductase" evidence="4">
    <location>
        <begin position="136"/>
        <end position="254"/>
    </location>
</feature>
<dbReference type="EC" id="1.1.1.18" evidence="5"/>
<organism evidence="5 6">
    <name type="scientific">Vibrio nigripulchritudo SOn1</name>
    <dbReference type="NCBI Taxonomy" id="1238450"/>
    <lineage>
        <taxon>Bacteria</taxon>
        <taxon>Pseudomonadati</taxon>
        <taxon>Pseudomonadota</taxon>
        <taxon>Gammaproteobacteria</taxon>
        <taxon>Vibrionales</taxon>
        <taxon>Vibrionaceae</taxon>
        <taxon>Vibrio</taxon>
    </lineage>
</organism>
<sequence length="339" mass="37194">MAGETSMIRVAIIGTGRMGQIYAAAVSKHQDATIGAIVSRNKDNASALCHQFGGIPFDDVRSAVSSGNLDAVIICSPTRYHSEHIEVCCDLAIPVLCEKPVDISVDKVRTAEKHINRSGIPFMVGFNRRFDPQISELKAHINRGVLGKLRMLLLTSRDPSPPPLDYLKLSGGYFCDSTIHDIDLSCWITGEKPISVTAVGSSFGSKEIADIGDKDTAMTILKMPSGILVHINNSRECAYGFDQRIEAFGDKGMVQTTNQTETELISSNANSYCRSSILKHFFLERYQQSFVIQVDNFIQSLNNNAPTPTTIKDGLDALLIAQACQKSSEVNRWVSLKYD</sequence>
<dbReference type="PANTHER" id="PTHR42840">
    <property type="entry name" value="NAD(P)-BINDING ROSSMANN-FOLD SUPERFAMILY PROTEIN-RELATED"/>
    <property type="match status" value="1"/>
</dbReference>
<evidence type="ECO:0000256" key="2">
    <source>
        <dbReference type="ARBA" id="ARBA00023002"/>
    </source>
</evidence>
<comment type="caution">
    <text evidence="5">The sequence shown here is derived from an EMBL/GenBank/DDBJ whole genome shotgun (WGS) entry which is preliminary data.</text>
</comment>
<dbReference type="GO" id="GO:0006740">
    <property type="term" value="P:NADPH regeneration"/>
    <property type="evidence" value="ECO:0007669"/>
    <property type="project" value="TreeGrafter"/>
</dbReference>
<dbReference type="GO" id="GO:0005737">
    <property type="term" value="C:cytoplasm"/>
    <property type="evidence" value="ECO:0007669"/>
    <property type="project" value="TreeGrafter"/>
</dbReference>
<evidence type="ECO:0000259" key="3">
    <source>
        <dbReference type="Pfam" id="PF01408"/>
    </source>
</evidence>
<dbReference type="EMBL" id="CAOF01000133">
    <property type="protein sequence ID" value="CCO47875.1"/>
    <property type="molecule type" value="Genomic_DNA"/>
</dbReference>
<dbReference type="SUPFAM" id="SSF55347">
    <property type="entry name" value="Glyceraldehyde-3-phosphate dehydrogenase-like, C-terminal domain"/>
    <property type="match status" value="1"/>
</dbReference>
<dbReference type="Gene3D" id="3.30.360.10">
    <property type="entry name" value="Dihydrodipicolinate Reductase, domain 2"/>
    <property type="match status" value="1"/>
</dbReference>
<feature type="domain" description="Gfo/Idh/MocA-like oxidoreductase N-terminal" evidence="3">
    <location>
        <begin position="8"/>
        <end position="126"/>
    </location>
</feature>
<dbReference type="InterPro" id="IPR036291">
    <property type="entry name" value="NAD(P)-bd_dom_sf"/>
</dbReference>